<sequence length="398" mass="44709">MEEWRMEARSMLPYNWLKGHVIKRLHCTAAQGCEGAAELRMEHGSRWLAEKQRSQMNLKSESSQSEHMCAWIVVSGRSSAEPLTGSLCVCLRCPSCSASSALPMETLFVLRDSSGSSMGSTSPEREAVFEVQPPSGSRRKREFMPDEKKDATYWEKRRKNNEAAKRSREKRRVHDYMMEGRLAGLSEENLRLRAELLTLKLRFGILSPADYTEHAHTLLAMRPNPARDRTTPPACHEPYCTKPLTSRGQDSPPRPTYLLPSHTRHPTAPSCLSSPRAGSAFTSARGALERYPFFHYPAHCKPLRLASPPPCPSAPPPHRKASDEEEWEGEQQVLTPSSLSTLRGGCASEPDPVAALPHKLRLKAKRGKADSDREAGRRDPCRHREELRLLLTSPELMD</sequence>
<keyword evidence="4" id="KW-0804">Transcription</keyword>
<evidence type="ECO:0000256" key="2">
    <source>
        <dbReference type="ARBA" id="ARBA00023015"/>
    </source>
</evidence>
<dbReference type="InterPro" id="IPR047106">
    <property type="entry name" value="NFIL3-like_bZIP"/>
</dbReference>
<keyword evidence="5" id="KW-0539">Nucleus</keyword>
<dbReference type="SMART" id="SM00338">
    <property type="entry name" value="BRLZ"/>
    <property type="match status" value="1"/>
</dbReference>
<keyword evidence="3" id="KW-0238">DNA-binding</keyword>
<dbReference type="Proteomes" id="UP001166093">
    <property type="component" value="Unassembled WGS sequence"/>
</dbReference>
<dbReference type="PROSITE" id="PS50217">
    <property type="entry name" value="BZIP"/>
    <property type="match status" value="1"/>
</dbReference>
<evidence type="ECO:0000313" key="9">
    <source>
        <dbReference type="Proteomes" id="UP001166093"/>
    </source>
</evidence>
<dbReference type="InterPro" id="IPR047229">
    <property type="entry name" value="NFIL3-like"/>
</dbReference>
<dbReference type="EMBL" id="JAAWVQ010094743">
    <property type="protein sequence ID" value="MBN3280007.1"/>
    <property type="molecule type" value="Genomic_DNA"/>
</dbReference>
<gene>
    <name evidence="8" type="primary">Nfil3_5</name>
    <name evidence="8" type="ORF">GTO93_0000618</name>
</gene>
<dbReference type="Pfam" id="PF07716">
    <property type="entry name" value="bZIP_2"/>
    <property type="match status" value="1"/>
</dbReference>
<dbReference type="CDD" id="cd14694">
    <property type="entry name" value="bZIP_NFIL3"/>
    <property type="match status" value="1"/>
</dbReference>
<evidence type="ECO:0000256" key="1">
    <source>
        <dbReference type="ARBA" id="ARBA00006079"/>
    </source>
</evidence>
<dbReference type="PANTHER" id="PTHR15284:SF0">
    <property type="entry name" value="GH23983P"/>
    <property type="match status" value="1"/>
</dbReference>
<proteinExistence type="inferred from homology"/>
<organism evidence="8 9">
    <name type="scientific">Polyodon spathula</name>
    <name type="common">North American paddlefish</name>
    <name type="synonym">Squalus spathula</name>
    <dbReference type="NCBI Taxonomy" id="7913"/>
    <lineage>
        <taxon>Eukaryota</taxon>
        <taxon>Metazoa</taxon>
        <taxon>Chordata</taxon>
        <taxon>Craniata</taxon>
        <taxon>Vertebrata</taxon>
        <taxon>Euteleostomi</taxon>
        <taxon>Actinopterygii</taxon>
        <taxon>Chondrostei</taxon>
        <taxon>Acipenseriformes</taxon>
        <taxon>Polyodontidae</taxon>
        <taxon>Polyodon</taxon>
    </lineage>
</organism>
<accession>A0ABS2Y0F5</accession>
<evidence type="ECO:0000259" key="7">
    <source>
        <dbReference type="PROSITE" id="PS50217"/>
    </source>
</evidence>
<evidence type="ECO:0000256" key="4">
    <source>
        <dbReference type="ARBA" id="ARBA00023163"/>
    </source>
</evidence>
<keyword evidence="2" id="KW-0805">Transcription regulation</keyword>
<dbReference type="InterPro" id="IPR046347">
    <property type="entry name" value="bZIP_sf"/>
</dbReference>
<dbReference type="PROSITE" id="PS00036">
    <property type="entry name" value="BZIP_BASIC"/>
    <property type="match status" value="1"/>
</dbReference>
<comment type="similarity">
    <text evidence="1">Belongs to the bZIP family. NFIL3 subfamily.</text>
</comment>
<comment type="caution">
    <text evidence="8">The sequence shown here is derived from an EMBL/GenBank/DDBJ whole genome shotgun (WGS) entry which is preliminary data.</text>
</comment>
<keyword evidence="9" id="KW-1185">Reference proteome</keyword>
<feature type="non-terminal residue" evidence="8">
    <location>
        <position position="398"/>
    </location>
</feature>
<protein>
    <submittedName>
        <fullName evidence="8">NFIL3 protein</fullName>
    </submittedName>
</protein>
<feature type="compositionally biased region" description="Pro residues" evidence="6">
    <location>
        <begin position="307"/>
        <end position="316"/>
    </location>
</feature>
<dbReference type="InterPro" id="IPR004827">
    <property type="entry name" value="bZIP"/>
</dbReference>
<dbReference type="Gene3D" id="1.20.5.170">
    <property type="match status" value="1"/>
</dbReference>
<dbReference type="SUPFAM" id="SSF57959">
    <property type="entry name" value="Leucine zipper domain"/>
    <property type="match status" value="1"/>
</dbReference>
<evidence type="ECO:0000256" key="3">
    <source>
        <dbReference type="ARBA" id="ARBA00023125"/>
    </source>
</evidence>
<feature type="compositionally biased region" description="Polar residues" evidence="6">
    <location>
        <begin position="332"/>
        <end position="341"/>
    </location>
</feature>
<feature type="non-terminal residue" evidence="8">
    <location>
        <position position="1"/>
    </location>
</feature>
<feature type="region of interest" description="Disordered" evidence="6">
    <location>
        <begin position="223"/>
        <end position="278"/>
    </location>
</feature>
<evidence type="ECO:0000256" key="5">
    <source>
        <dbReference type="ARBA" id="ARBA00023242"/>
    </source>
</evidence>
<evidence type="ECO:0000256" key="6">
    <source>
        <dbReference type="SAM" id="MobiDB-lite"/>
    </source>
</evidence>
<feature type="domain" description="BZIP" evidence="7">
    <location>
        <begin position="150"/>
        <end position="200"/>
    </location>
</feature>
<name>A0ABS2Y0F5_POLSP</name>
<feature type="region of interest" description="Disordered" evidence="6">
    <location>
        <begin position="115"/>
        <end position="170"/>
    </location>
</feature>
<dbReference type="PANTHER" id="PTHR15284">
    <property type="entry name" value="NUCLEAR FACTOR INTERLEUKIN-3-REGULATED PROTEIN"/>
    <property type="match status" value="1"/>
</dbReference>
<feature type="region of interest" description="Disordered" evidence="6">
    <location>
        <begin position="307"/>
        <end position="398"/>
    </location>
</feature>
<feature type="compositionally biased region" description="Basic and acidic residues" evidence="6">
    <location>
        <begin position="367"/>
        <end position="388"/>
    </location>
</feature>
<evidence type="ECO:0000313" key="8">
    <source>
        <dbReference type="EMBL" id="MBN3280007.1"/>
    </source>
</evidence>
<reference evidence="8" key="1">
    <citation type="journal article" date="2021" name="Cell">
        <title>Tracing the genetic footprints of vertebrate landing in non-teleost ray-finned fishes.</title>
        <authorList>
            <person name="Bi X."/>
            <person name="Wang K."/>
            <person name="Yang L."/>
            <person name="Pan H."/>
            <person name="Jiang H."/>
            <person name="Wei Q."/>
            <person name="Fang M."/>
            <person name="Yu H."/>
            <person name="Zhu C."/>
            <person name="Cai Y."/>
            <person name="He Y."/>
            <person name="Gan X."/>
            <person name="Zeng H."/>
            <person name="Yu D."/>
            <person name="Zhu Y."/>
            <person name="Jiang H."/>
            <person name="Qiu Q."/>
            <person name="Yang H."/>
            <person name="Zhang Y.E."/>
            <person name="Wang W."/>
            <person name="Zhu M."/>
            <person name="He S."/>
            <person name="Zhang G."/>
        </authorList>
    </citation>
    <scope>NUCLEOTIDE SEQUENCE</scope>
    <source>
        <strain evidence="8">Pddl_001</strain>
    </source>
</reference>
<feature type="compositionally biased region" description="Basic and acidic residues" evidence="6">
    <location>
        <begin position="142"/>
        <end position="170"/>
    </location>
</feature>